<dbReference type="GO" id="GO:0006520">
    <property type="term" value="P:amino acid metabolic process"/>
    <property type="evidence" value="ECO:0007669"/>
    <property type="project" value="InterPro"/>
</dbReference>
<comment type="similarity">
    <text evidence="2">Belongs to the threonine aldolase family.</text>
</comment>
<dbReference type="PATRIC" id="fig|1218508.4.peg.1356"/>
<keyword evidence="6" id="KW-1185">Reference proteome</keyword>
<reference evidence="5 6" key="1">
    <citation type="submission" date="2014-12" db="EMBL/GenBank/DDBJ databases">
        <title>Comparative genomics of the lactic acid bacteria isolated from the honey bee gut.</title>
        <authorList>
            <person name="Ellegaard K.M."/>
            <person name="Tamarit D."/>
            <person name="Javelind E."/>
            <person name="Olofsson T."/>
            <person name="Andersson S.G."/>
            <person name="Vasquez A."/>
        </authorList>
    </citation>
    <scope>NUCLEOTIDE SEQUENCE [LARGE SCALE GENOMIC DNA]</scope>
    <source>
        <strain evidence="5 6">Hon2</strain>
    </source>
</reference>
<dbReference type="Proteomes" id="UP000033695">
    <property type="component" value="Unassembled WGS sequence"/>
</dbReference>
<evidence type="ECO:0000256" key="3">
    <source>
        <dbReference type="ARBA" id="ARBA00022898"/>
    </source>
</evidence>
<name>A0A0F4KSW5_9LACO</name>
<organism evidence="5 6">
    <name type="scientific">Bombilactobacillus mellis</name>
    <dbReference type="NCBI Taxonomy" id="1218508"/>
    <lineage>
        <taxon>Bacteria</taxon>
        <taxon>Bacillati</taxon>
        <taxon>Bacillota</taxon>
        <taxon>Bacilli</taxon>
        <taxon>Lactobacillales</taxon>
        <taxon>Lactobacillaceae</taxon>
        <taxon>Bombilactobacillus</taxon>
    </lineage>
</organism>
<comment type="cofactor">
    <cofactor evidence="1">
        <name>pyridoxal 5'-phosphate</name>
        <dbReference type="ChEBI" id="CHEBI:597326"/>
    </cofactor>
</comment>
<dbReference type="SUPFAM" id="SSF53383">
    <property type="entry name" value="PLP-dependent transferases"/>
    <property type="match status" value="1"/>
</dbReference>
<dbReference type="HOGENOM" id="CLU_049619_1_0_9"/>
<keyword evidence="3" id="KW-0663">Pyridoxal phosphate</keyword>
<protein>
    <recommendedName>
        <fullName evidence="4">Aromatic amino acid beta-eliminating lyase/threonine aldolase domain-containing protein</fullName>
    </recommendedName>
</protein>
<dbReference type="InterPro" id="IPR001597">
    <property type="entry name" value="ArAA_b-elim_lyase/Thr_aldolase"/>
</dbReference>
<dbReference type="Gene3D" id="3.40.640.10">
    <property type="entry name" value="Type I PLP-dependent aspartate aminotransferase-like (Major domain)"/>
    <property type="match status" value="1"/>
</dbReference>
<dbReference type="PANTHER" id="PTHR48097">
    <property type="entry name" value="L-THREONINE ALDOLASE-RELATED"/>
    <property type="match status" value="1"/>
</dbReference>
<sequence length="341" mass="38033">MISFLNDYSEGAHPRVLQRLIDTNMQQETGYGTDTFTTAATAKIKEALDCPQAKICFLTGGTQTNQIVIGSLLKSYQGVIAADSGHISLHESGAIELTGHKVLTVPGQDGKIAAPTLANYLKDFYDDDSRQQMVFPGMVYISYPSEYGTLYSKQELTALAAVCREYHLPLYIDGARLGYGLVSPEADLTIQELAQLADVLYIGGTKIGALCGEAVVFTKNNQPDYFYSFVKQHGALLAKGRLNSLQFLELFTDNLYFEISRHAVQLALQLKQGFLDKGYRLYIDSPTNQQFFIMDNQKVQDLSQQVLFTRWGKYDETQTILRFVTSWATHAEAVEQLLTLI</sequence>
<dbReference type="InterPro" id="IPR015421">
    <property type="entry name" value="PyrdxlP-dep_Trfase_major"/>
</dbReference>
<dbReference type="AlphaFoldDB" id="A0A0F4KSW5"/>
<dbReference type="InterPro" id="IPR015424">
    <property type="entry name" value="PyrdxlP-dep_Trfase"/>
</dbReference>
<comment type="caution">
    <text evidence="5">The sequence shown here is derived from an EMBL/GenBank/DDBJ whole genome shotgun (WGS) entry which is preliminary data.</text>
</comment>
<dbReference type="EMBL" id="JXBZ01000009">
    <property type="protein sequence ID" value="KJY48311.1"/>
    <property type="molecule type" value="Genomic_DNA"/>
</dbReference>
<dbReference type="GO" id="GO:0016829">
    <property type="term" value="F:lyase activity"/>
    <property type="evidence" value="ECO:0007669"/>
    <property type="project" value="InterPro"/>
</dbReference>
<gene>
    <name evidence="5" type="ORF">JG29_13640</name>
</gene>
<feature type="domain" description="Aromatic amino acid beta-eliminating lyase/threonine aldolase" evidence="4">
    <location>
        <begin position="23"/>
        <end position="237"/>
    </location>
</feature>
<dbReference type="PANTHER" id="PTHR48097:SF5">
    <property type="entry name" value="LOW SPECIFICITY L-THREONINE ALDOLASE"/>
    <property type="match status" value="1"/>
</dbReference>
<evidence type="ECO:0000256" key="2">
    <source>
        <dbReference type="ARBA" id="ARBA00006966"/>
    </source>
</evidence>
<dbReference type="OrthoDB" id="9774495at2"/>
<evidence type="ECO:0000256" key="1">
    <source>
        <dbReference type="ARBA" id="ARBA00001933"/>
    </source>
</evidence>
<dbReference type="Pfam" id="PF01212">
    <property type="entry name" value="Beta_elim_lyase"/>
    <property type="match status" value="1"/>
</dbReference>
<dbReference type="Gene3D" id="3.90.1150.10">
    <property type="entry name" value="Aspartate Aminotransferase, domain 1"/>
    <property type="match status" value="1"/>
</dbReference>
<accession>A0A0F4KSW5</accession>
<dbReference type="RefSeq" id="WP_045923200.1">
    <property type="nucleotide sequence ID" value="NZ_JBHTHW010000005.1"/>
</dbReference>
<dbReference type="InterPro" id="IPR015422">
    <property type="entry name" value="PyrdxlP-dep_Trfase_small"/>
</dbReference>
<evidence type="ECO:0000313" key="6">
    <source>
        <dbReference type="Proteomes" id="UP000033695"/>
    </source>
</evidence>
<evidence type="ECO:0000259" key="4">
    <source>
        <dbReference type="Pfam" id="PF01212"/>
    </source>
</evidence>
<evidence type="ECO:0000313" key="5">
    <source>
        <dbReference type="EMBL" id="KJY48311.1"/>
    </source>
</evidence>
<dbReference type="STRING" id="1218508.JG29_13640"/>
<proteinExistence type="inferred from homology"/>